<evidence type="ECO:0000256" key="4">
    <source>
        <dbReference type="ARBA" id="ARBA00022825"/>
    </source>
</evidence>
<comment type="caution">
    <text evidence="6">The sequence shown here is derived from an EMBL/GenBank/DDBJ whole genome shotgun (WGS) entry which is preliminary data.</text>
</comment>
<evidence type="ECO:0000256" key="1">
    <source>
        <dbReference type="ARBA" id="ARBA00008683"/>
    </source>
</evidence>
<proteinExistence type="inferred from homology"/>
<evidence type="ECO:0000259" key="5">
    <source>
        <dbReference type="Pfam" id="PF01343"/>
    </source>
</evidence>
<dbReference type="AlphaFoldDB" id="A0A396IGJ5"/>
<dbReference type="InterPro" id="IPR002142">
    <property type="entry name" value="Peptidase_S49"/>
</dbReference>
<keyword evidence="3" id="KW-0378">Hydrolase</keyword>
<dbReference type="Gramene" id="rna26507">
    <property type="protein sequence ID" value="RHN63763.1"/>
    <property type="gene ID" value="gene26507"/>
</dbReference>
<reference evidence="7" key="1">
    <citation type="journal article" date="2018" name="Nat. Plants">
        <title>Whole-genome landscape of Medicago truncatula symbiotic genes.</title>
        <authorList>
            <person name="Pecrix Y."/>
            <person name="Staton S.E."/>
            <person name="Sallet E."/>
            <person name="Lelandais-Briere C."/>
            <person name="Moreau S."/>
            <person name="Carrere S."/>
            <person name="Blein T."/>
            <person name="Jardinaud M.F."/>
            <person name="Latrasse D."/>
            <person name="Zouine M."/>
            <person name="Zahm M."/>
            <person name="Kreplak J."/>
            <person name="Mayjonade B."/>
            <person name="Satge C."/>
            <person name="Perez M."/>
            <person name="Cauet S."/>
            <person name="Marande W."/>
            <person name="Chantry-Darmon C."/>
            <person name="Lopez-Roques C."/>
            <person name="Bouchez O."/>
            <person name="Berard A."/>
            <person name="Debelle F."/>
            <person name="Munos S."/>
            <person name="Bendahmane A."/>
            <person name="Berges H."/>
            <person name="Niebel A."/>
            <person name="Buitink J."/>
            <person name="Frugier F."/>
            <person name="Benhamed M."/>
            <person name="Crespi M."/>
            <person name="Gouzy J."/>
            <person name="Gamas P."/>
        </authorList>
    </citation>
    <scope>NUCLEOTIDE SEQUENCE [LARGE SCALE GENOMIC DNA]</scope>
    <source>
        <strain evidence="7">cv. Jemalong A17</strain>
    </source>
</reference>
<gene>
    <name evidence="6" type="ORF">MtrunA17_Chr4g0061841</name>
</gene>
<evidence type="ECO:0000313" key="7">
    <source>
        <dbReference type="Proteomes" id="UP000265566"/>
    </source>
</evidence>
<dbReference type="Proteomes" id="UP000265566">
    <property type="component" value="Chromosome 4"/>
</dbReference>
<feature type="domain" description="Peptidase S49" evidence="5">
    <location>
        <begin position="43"/>
        <end position="119"/>
    </location>
</feature>
<dbReference type="Gene3D" id="6.20.330.10">
    <property type="match status" value="1"/>
</dbReference>
<dbReference type="InterPro" id="IPR029045">
    <property type="entry name" value="ClpP/crotonase-like_dom_sf"/>
</dbReference>
<feature type="domain" description="Peptidase S49" evidence="5">
    <location>
        <begin position="207"/>
        <end position="231"/>
    </location>
</feature>
<keyword evidence="2" id="KW-0645">Protease</keyword>
<evidence type="ECO:0000313" key="6">
    <source>
        <dbReference type="EMBL" id="RHN63763.1"/>
    </source>
</evidence>
<evidence type="ECO:0000256" key="2">
    <source>
        <dbReference type="ARBA" id="ARBA00022670"/>
    </source>
</evidence>
<accession>A0A396IGJ5</accession>
<comment type="similarity">
    <text evidence="1">Belongs to the peptidase S49 family.</text>
</comment>
<dbReference type="Gene3D" id="3.90.226.10">
    <property type="entry name" value="2-enoyl-CoA Hydratase, Chain A, domain 1"/>
    <property type="match status" value="2"/>
</dbReference>
<dbReference type="EMBL" id="PSQE01000004">
    <property type="protein sequence ID" value="RHN63763.1"/>
    <property type="molecule type" value="Genomic_DNA"/>
</dbReference>
<sequence length="240" mass="26774">MPLTRGVAYDPRISAVYLQIDNLNCGWAKADEIRRQILNFRKSEIYAPPSAYVHLFGFTVQGTFVRGVYDYLGIEPQVERIGKYKSGGDRLTRKTMSEDHREMLTALLDNIYSNWLDKIVPFLKYRKYSGVRKETVGISSGKEQIAVIRASGTISRVGGKGIIAEEFINNIHRVKASNKFKAAVIRIDSPGGDALASDLMWREIRLLAAKKPIIASMSDVAASGGYYMAMGEEGCAWIII</sequence>
<dbReference type="Pfam" id="PF01343">
    <property type="entry name" value="Peptidase_S49"/>
    <property type="match status" value="2"/>
</dbReference>
<keyword evidence="4" id="KW-0720">Serine protease</keyword>
<organism evidence="6 7">
    <name type="scientific">Medicago truncatula</name>
    <name type="common">Barrel medic</name>
    <name type="synonym">Medicago tribuloides</name>
    <dbReference type="NCBI Taxonomy" id="3880"/>
    <lineage>
        <taxon>Eukaryota</taxon>
        <taxon>Viridiplantae</taxon>
        <taxon>Streptophyta</taxon>
        <taxon>Embryophyta</taxon>
        <taxon>Tracheophyta</taxon>
        <taxon>Spermatophyta</taxon>
        <taxon>Magnoliopsida</taxon>
        <taxon>eudicotyledons</taxon>
        <taxon>Gunneridae</taxon>
        <taxon>Pentapetalae</taxon>
        <taxon>rosids</taxon>
        <taxon>fabids</taxon>
        <taxon>Fabales</taxon>
        <taxon>Fabaceae</taxon>
        <taxon>Papilionoideae</taxon>
        <taxon>50 kb inversion clade</taxon>
        <taxon>NPAAA clade</taxon>
        <taxon>Hologalegina</taxon>
        <taxon>IRL clade</taxon>
        <taxon>Trifolieae</taxon>
        <taxon>Medicago</taxon>
    </lineage>
</organism>
<dbReference type="GO" id="GO:0008236">
    <property type="term" value="F:serine-type peptidase activity"/>
    <property type="evidence" value="ECO:0007669"/>
    <property type="project" value="UniProtKB-KW"/>
</dbReference>
<name>A0A396IGJ5_MEDTR</name>
<dbReference type="PANTHER" id="PTHR33209:SF1">
    <property type="entry name" value="PEPTIDASE S49 DOMAIN-CONTAINING PROTEIN"/>
    <property type="match status" value="1"/>
</dbReference>
<dbReference type="GO" id="GO:0006508">
    <property type="term" value="P:proteolysis"/>
    <property type="evidence" value="ECO:0007669"/>
    <property type="project" value="UniProtKB-KW"/>
</dbReference>
<dbReference type="SUPFAM" id="SSF52096">
    <property type="entry name" value="ClpP/crotonase"/>
    <property type="match status" value="2"/>
</dbReference>
<dbReference type="PANTHER" id="PTHR33209">
    <property type="entry name" value="PROTEASE 4"/>
    <property type="match status" value="1"/>
</dbReference>
<evidence type="ECO:0000256" key="3">
    <source>
        <dbReference type="ARBA" id="ARBA00022801"/>
    </source>
</evidence>
<protein>
    <submittedName>
        <fullName evidence="6">Putative peptidase S49, ClpP/crotonase-like domain-containing protein</fullName>
    </submittedName>
</protein>